<comment type="caution">
    <text evidence="5">The sequence shown here is derived from an EMBL/GenBank/DDBJ whole genome shotgun (WGS) entry which is preliminary data.</text>
</comment>
<feature type="domain" description="Zeta toxin" evidence="4">
    <location>
        <begin position="33"/>
        <end position="223"/>
    </location>
</feature>
<dbReference type="InterPro" id="IPR027417">
    <property type="entry name" value="P-loop_NTPase"/>
</dbReference>
<sequence length="366" mass="40337">MDNNGKLPDERHEKIFRERIEAPMLARTRAVEGSEQLTAIFLGGQPGSGKGGLTRKAEQELQKENTIVIDVDALRENHPKYQAWQRNPETEKIAADLSHEDASAWSKKLFASAVENRRNILVDGTLGSPANAEKQFAVLKEAGYDIIVRGLAVQPEVSHLGVLKRFEEGKQSQQPRWVPPNVEGAAYEGLPKTLHLAEVKQAEYGAKVQVLDRGMNVLFDNREAGLHGTTTPMAAKILEQERQRPLRSQELQAYAKDWETVVTSMTKRQAPEAEITEAKRLATEMSKAPHASGTLKDTPDAISDKSSEVRLGDAKNDKQVHAKKTDAPSQDDMSLLSMPVSPSSKLLERQIEPVLSGASISASKIK</sequence>
<evidence type="ECO:0000313" key="6">
    <source>
        <dbReference type="Proteomes" id="UP000646911"/>
    </source>
</evidence>
<reference evidence="5 6" key="1">
    <citation type="submission" date="2020-08" db="EMBL/GenBank/DDBJ databases">
        <title>Novel species isolated from subtropical streams in China.</title>
        <authorList>
            <person name="Lu H."/>
        </authorList>
    </citation>
    <scope>NUCLEOTIDE SEQUENCE [LARGE SCALE GENOMIC DNA]</scope>
    <source>
        <strain evidence="5 6">NL8W</strain>
    </source>
</reference>
<proteinExistence type="predicted"/>
<feature type="compositionally biased region" description="Basic and acidic residues" evidence="3">
    <location>
        <begin position="297"/>
        <end position="326"/>
    </location>
</feature>
<evidence type="ECO:0000259" key="4">
    <source>
        <dbReference type="Pfam" id="PF06414"/>
    </source>
</evidence>
<evidence type="ECO:0000256" key="3">
    <source>
        <dbReference type="SAM" id="MobiDB-lite"/>
    </source>
</evidence>
<organism evidence="5 6">
    <name type="scientific">Undibacterium umbellatum</name>
    <dbReference type="NCBI Taxonomy" id="2762300"/>
    <lineage>
        <taxon>Bacteria</taxon>
        <taxon>Pseudomonadati</taxon>
        <taxon>Pseudomonadota</taxon>
        <taxon>Betaproteobacteria</taxon>
        <taxon>Burkholderiales</taxon>
        <taxon>Oxalobacteraceae</taxon>
        <taxon>Undibacterium</taxon>
    </lineage>
</organism>
<dbReference type="EMBL" id="JACOFX010000011">
    <property type="protein sequence ID" value="MBC3909707.1"/>
    <property type="molecule type" value="Genomic_DNA"/>
</dbReference>
<gene>
    <name evidence="5" type="ORF">H8L47_19250</name>
</gene>
<evidence type="ECO:0000256" key="2">
    <source>
        <dbReference type="ARBA" id="ARBA00022840"/>
    </source>
</evidence>
<accession>A0ABR6ZER5</accession>
<keyword evidence="1" id="KW-0547">Nucleotide-binding</keyword>
<keyword evidence="2" id="KW-0067">ATP-binding</keyword>
<evidence type="ECO:0000256" key="1">
    <source>
        <dbReference type="ARBA" id="ARBA00022741"/>
    </source>
</evidence>
<keyword evidence="6" id="KW-1185">Reference proteome</keyword>
<name>A0ABR6ZER5_9BURK</name>
<feature type="compositionally biased region" description="Low complexity" evidence="3">
    <location>
        <begin position="333"/>
        <end position="345"/>
    </location>
</feature>
<dbReference type="Proteomes" id="UP000646911">
    <property type="component" value="Unassembled WGS sequence"/>
</dbReference>
<dbReference type="InterPro" id="IPR010488">
    <property type="entry name" value="Zeta_toxin_domain"/>
</dbReference>
<dbReference type="Gene3D" id="3.40.50.300">
    <property type="entry name" value="P-loop containing nucleotide triphosphate hydrolases"/>
    <property type="match status" value="1"/>
</dbReference>
<dbReference type="SUPFAM" id="SSF52540">
    <property type="entry name" value="P-loop containing nucleoside triphosphate hydrolases"/>
    <property type="match status" value="1"/>
</dbReference>
<dbReference type="Pfam" id="PF06414">
    <property type="entry name" value="Zeta_toxin"/>
    <property type="match status" value="1"/>
</dbReference>
<feature type="region of interest" description="Disordered" evidence="3">
    <location>
        <begin position="283"/>
        <end position="366"/>
    </location>
</feature>
<dbReference type="RefSeq" id="WP_186955225.1">
    <property type="nucleotide sequence ID" value="NZ_JACOFX010000011.1"/>
</dbReference>
<protein>
    <submittedName>
        <fullName evidence="5">Zeta toxin family protein</fullName>
    </submittedName>
</protein>
<evidence type="ECO:0000313" key="5">
    <source>
        <dbReference type="EMBL" id="MBC3909707.1"/>
    </source>
</evidence>